<evidence type="ECO:0000256" key="1">
    <source>
        <dbReference type="ARBA" id="ARBA00007637"/>
    </source>
</evidence>
<feature type="domain" description="NAD-dependent epimerase/dehydratase" evidence="2">
    <location>
        <begin position="5"/>
        <end position="240"/>
    </location>
</feature>
<dbReference type="EMBL" id="JAHQCS010000131">
    <property type="protein sequence ID" value="MBU9713328.1"/>
    <property type="molecule type" value="Genomic_DNA"/>
</dbReference>
<keyword evidence="4" id="KW-1185">Reference proteome</keyword>
<reference evidence="3 4" key="1">
    <citation type="submission" date="2021-06" db="EMBL/GenBank/DDBJ databases">
        <title>Bacillus sp. RD4P76, an endophyte from a halophyte.</title>
        <authorList>
            <person name="Sun J.-Q."/>
        </authorList>
    </citation>
    <scope>NUCLEOTIDE SEQUENCE [LARGE SCALE GENOMIC DNA]</scope>
    <source>
        <strain evidence="3 4">CGMCC 1.15917</strain>
    </source>
</reference>
<sequence length="313" mass="34668">MVSYLVTGGAGFVGSNIVETLLKKGARIKVIDNFSTGKRENIKEFIHDIELIEGDITDYKTVEDAVSGTDIIFHQGAVPSVPKSVKNPIRTNNANVTGTIHLLHAAVKQKVSRFIYAASSSAYGDTKVLPKREDMPANPMSPYAISKHVGELYCRVFYQIYGLETISLRYFNVFGPKQDPLSEYAAVIPKFISSILKEEAPTIFGDGNQSRDFTFIENVIHANLLAANADRLNGEVVNIGSGKRTDLNKLLMNINEMMGTNLKAEYKEDRPGDVKHSLADIAKAEKIIGYKPIIPFEKGLKHTLDWYQKKGEA</sequence>
<dbReference type="Proteomes" id="UP000784880">
    <property type="component" value="Unassembled WGS sequence"/>
</dbReference>
<comment type="caution">
    <text evidence="3">The sequence shown here is derived from an EMBL/GenBank/DDBJ whole genome shotgun (WGS) entry which is preliminary data.</text>
</comment>
<dbReference type="RefSeq" id="WP_217067485.1">
    <property type="nucleotide sequence ID" value="NZ_JAHQCS010000131.1"/>
</dbReference>
<organism evidence="3 4">
    <name type="scientific">Evansella tamaricis</name>
    <dbReference type="NCBI Taxonomy" id="2069301"/>
    <lineage>
        <taxon>Bacteria</taxon>
        <taxon>Bacillati</taxon>
        <taxon>Bacillota</taxon>
        <taxon>Bacilli</taxon>
        <taxon>Bacillales</taxon>
        <taxon>Bacillaceae</taxon>
        <taxon>Evansella</taxon>
    </lineage>
</organism>
<gene>
    <name evidence="3" type="ORF">KS419_16480</name>
</gene>
<dbReference type="PANTHER" id="PTHR43000">
    <property type="entry name" value="DTDP-D-GLUCOSE 4,6-DEHYDRATASE-RELATED"/>
    <property type="match status" value="1"/>
</dbReference>
<dbReference type="InterPro" id="IPR001509">
    <property type="entry name" value="Epimerase_deHydtase"/>
</dbReference>
<evidence type="ECO:0000259" key="2">
    <source>
        <dbReference type="Pfam" id="PF01370"/>
    </source>
</evidence>
<name>A0ABS6JIG6_9BACI</name>
<evidence type="ECO:0000313" key="3">
    <source>
        <dbReference type="EMBL" id="MBU9713328.1"/>
    </source>
</evidence>
<proteinExistence type="inferred from homology"/>
<evidence type="ECO:0000313" key="4">
    <source>
        <dbReference type="Proteomes" id="UP000784880"/>
    </source>
</evidence>
<protein>
    <submittedName>
        <fullName evidence="3">SDR family oxidoreductase</fullName>
    </submittedName>
</protein>
<comment type="similarity">
    <text evidence="1">Belongs to the NAD(P)-dependent epimerase/dehydratase family.</text>
</comment>
<dbReference type="Pfam" id="PF01370">
    <property type="entry name" value="Epimerase"/>
    <property type="match status" value="1"/>
</dbReference>
<accession>A0ABS6JIG6</accession>
<dbReference type="CDD" id="cd05256">
    <property type="entry name" value="UDP_AE_SDR_e"/>
    <property type="match status" value="1"/>
</dbReference>